<evidence type="ECO:0000313" key="13">
    <source>
        <dbReference type="Proteomes" id="UP001165124"/>
    </source>
</evidence>
<comment type="similarity">
    <text evidence="8">Belongs to the ABC-2 integral membrane protein family.</text>
</comment>
<comment type="caution">
    <text evidence="12">The sequence shown here is derived from an EMBL/GenBank/DDBJ whole genome shotgun (WGS) entry which is preliminary data.</text>
</comment>
<evidence type="ECO:0000256" key="9">
    <source>
        <dbReference type="SAM" id="MobiDB-lite"/>
    </source>
</evidence>
<feature type="transmembrane region" description="Helical" evidence="8">
    <location>
        <begin position="641"/>
        <end position="659"/>
    </location>
</feature>
<feature type="transmembrane region" description="Helical" evidence="8">
    <location>
        <begin position="453"/>
        <end position="479"/>
    </location>
</feature>
<keyword evidence="13" id="KW-1185">Reference proteome</keyword>
<evidence type="ECO:0000259" key="10">
    <source>
        <dbReference type="PROSITE" id="PS50893"/>
    </source>
</evidence>
<dbReference type="InterPro" id="IPR000412">
    <property type="entry name" value="ABC_2_transport"/>
</dbReference>
<accession>A0A9W6PSJ5</accession>
<dbReference type="InterPro" id="IPR003439">
    <property type="entry name" value="ABC_transporter-like_ATP-bd"/>
</dbReference>
<evidence type="ECO:0000256" key="6">
    <source>
        <dbReference type="ARBA" id="ARBA00023136"/>
    </source>
</evidence>
<evidence type="ECO:0000313" key="12">
    <source>
        <dbReference type="EMBL" id="GLW63764.1"/>
    </source>
</evidence>
<dbReference type="GO" id="GO:0046677">
    <property type="term" value="P:response to antibiotic"/>
    <property type="evidence" value="ECO:0007669"/>
    <property type="project" value="UniProtKB-KW"/>
</dbReference>
<reference evidence="12" key="1">
    <citation type="submission" date="2023-02" db="EMBL/GenBank/DDBJ databases">
        <title>Actinomadura rubrobrunea NBRC 14622.</title>
        <authorList>
            <person name="Ichikawa N."/>
            <person name="Sato H."/>
            <person name="Tonouchi N."/>
        </authorList>
    </citation>
    <scope>NUCLEOTIDE SEQUENCE</scope>
    <source>
        <strain evidence="12">NBRC 14622</strain>
    </source>
</reference>
<dbReference type="GO" id="GO:0005524">
    <property type="term" value="F:ATP binding"/>
    <property type="evidence" value="ECO:0007669"/>
    <property type="project" value="UniProtKB-KW"/>
</dbReference>
<dbReference type="SMART" id="SM00382">
    <property type="entry name" value="AAA"/>
    <property type="match status" value="1"/>
</dbReference>
<feature type="compositionally biased region" description="Low complexity" evidence="9">
    <location>
        <begin position="323"/>
        <end position="337"/>
    </location>
</feature>
<evidence type="ECO:0000256" key="3">
    <source>
        <dbReference type="ARBA" id="ARBA00022741"/>
    </source>
</evidence>
<dbReference type="GO" id="GO:0140359">
    <property type="term" value="F:ABC-type transporter activity"/>
    <property type="evidence" value="ECO:0007669"/>
    <property type="project" value="InterPro"/>
</dbReference>
<dbReference type="InterPro" id="IPR027417">
    <property type="entry name" value="P-loop_NTPase"/>
</dbReference>
<feature type="transmembrane region" description="Helical" evidence="8">
    <location>
        <begin position="571"/>
        <end position="599"/>
    </location>
</feature>
<feature type="domain" description="ABC transmembrane type-2" evidence="11">
    <location>
        <begin position="421"/>
        <end position="662"/>
    </location>
</feature>
<feature type="transmembrane region" description="Helical" evidence="8">
    <location>
        <begin position="531"/>
        <end position="559"/>
    </location>
</feature>
<keyword evidence="6 8" id="KW-0472">Membrane</keyword>
<dbReference type="SUPFAM" id="SSF52540">
    <property type="entry name" value="P-loop containing nucleoside triphosphate hydrolases"/>
    <property type="match status" value="1"/>
</dbReference>
<evidence type="ECO:0000256" key="8">
    <source>
        <dbReference type="RuleBase" id="RU361157"/>
    </source>
</evidence>
<feature type="transmembrane region" description="Helical" evidence="8">
    <location>
        <begin position="500"/>
        <end position="525"/>
    </location>
</feature>
<dbReference type="PANTHER" id="PTHR43582:SF5">
    <property type="entry name" value="ABC TRANSPORTER"/>
    <property type="match status" value="1"/>
</dbReference>
<dbReference type="GO" id="GO:0043190">
    <property type="term" value="C:ATP-binding cassette (ABC) transporter complex"/>
    <property type="evidence" value="ECO:0007669"/>
    <property type="project" value="InterPro"/>
</dbReference>
<keyword evidence="8" id="KW-1003">Cell membrane</keyword>
<evidence type="ECO:0000256" key="1">
    <source>
        <dbReference type="ARBA" id="ARBA00004141"/>
    </source>
</evidence>
<dbReference type="GO" id="GO:0016887">
    <property type="term" value="F:ATP hydrolysis activity"/>
    <property type="evidence" value="ECO:0007669"/>
    <property type="project" value="InterPro"/>
</dbReference>
<name>A0A9W6PSJ5_9ACTN</name>
<dbReference type="InterPro" id="IPR003593">
    <property type="entry name" value="AAA+_ATPase"/>
</dbReference>
<dbReference type="AlphaFoldDB" id="A0A9W6PSJ5"/>
<dbReference type="PRINTS" id="PR00164">
    <property type="entry name" value="ABC2TRNSPORT"/>
</dbReference>
<dbReference type="PANTHER" id="PTHR43582">
    <property type="entry name" value="LINEARMYCIN RESISTANCE ATP-BINDING PROTEIN LNRL"/>
    <property type="match status" value="1"/>
</dbReference>
<feature type="region of interest" description="Disordered" evidence="9">
    <location>
        <begin position="320"/>
        <end position="395"/>
    </location>
</feature>
<keyword evidence="7" id="KW-0046">Antibiotic resistance</keyword>
<evidence type="ECO:0000256" key="5">
    <source>
        <dbReference type="ARBA" id="ARBA00022989"/>
    </source>
</evidence>
<dbReference type="PROSITE" id="PS00211">
    <property type="entry name" value="ABC_TRANSPORTER_1"/>
    <property type="match status" value="1"/>
</dbReference>
<dbReference type="InterPro" id="IPR013525">
    <property type="entry name" value="ABC2_TM"/>
</dbReference>
<protein>
    <recommendedName>
        <fullName evidence="8">Transport permease protein</fullName>
    </recommendedName>
</protein>
<feature type="compositionally biased region" description="Low complexity" evidence="9">
    <location>
        <begin position="348"/>
        <end position="364"/>
    </location>
</feature>
<dbReference type="InterPro" id="IPR047817">
    <property type="entry name" value="ABC2_TM_bact-type"/>
</dbReference>
<comment type="subcellular location">
    <subcellularLocation>
        <location evidence="8">Cell membrane</location>
        <topology evidence="8">Multi-pass membrane protein</topology>
    </subcellularLocation>
    <subcellularLocation>
        <location evidence="1">Membrane</location>
        <topology evidence="1">Multi-pass membrane protein</topology>
    </subcellularLocation>
</comment>
<dbReference type="Pfam" id="PF00005">
    <property type="entry name" value="ABC_tran"/>
    <property type="match status" value="1"/>
</dbReference>
<dbReference type="Pfam" id="PF01061">
    <property type="entry name" value="ABC2_membrane"/>
    <property type="match status" value="1"/>
</dbReference>
<dbReference type="RefSeq" id="WP_106258540.1">
    <property type="nucleotide sequence ID" value="NZ_BSRZ01000003.1"/>
</dbReference>
<feature type="transmembrane region" description="Helical" evidence="8">
    <location>
        <begin position="427"/>
        <end position="447"/>
    </location>
</feature>
<evidence type="ECO:0000259" key="11">
    <source>
        <dbReference type="PROSITE" id="PS51012"/>
    </source>
</evidence>
<dbReference type="Proteomes" id="UP001165124">
    <property type="component" value="Unassembled WGS sequence"/>
</dbReference>
<proteinExistence type="inferred from homology"/>
<dbReference type="EMBL" id="BSRZ01000003">
    <property type="protein sequence ID" value="GLW63764.1"/>
    <property type="molecule type" value="Genomic_DNA"/>
</dbReference>
<keyword evidence="5 8" id="KW-1133">Transmembrane helix</keyword>
<gene>
    <name evidence="12" type="ORF">Arub01_20080</name>
</gene>
<dbReference type="PROSITE" id="PS51012">
    <property type="entry name" value="ABC_TM2"/>
    <property type="match status" value="1"/>
</dbReference>
<dbReference type="PROSITE" id="PS50893">
    <property type="entry name" value="ABC_TRANSPORTER_2"/>
    <property type="match status" value="1"/>
</dbReference>
<keyword evidence="2 8" id="KW-0812">Transmembrane</keyword>
<evidence type="ECO:0000256" key="4">
    <source>
        <dbReference type="ARBA" id="ARBA00022840"/>
    </source>
</evidence>
<organism evidence="12 13">
    <name type="scientific">Actinomadura rubrobrunea</name>
    <dbReference type="NCBI Taxonomy" id="115335"/>
    <lineage>
        <taxon>Bacteria</taxon>
        <taxon>Bacillati</taxon>
        <taxon>Actinomycetota</taxon>
        <taxon>Actinomycetes</taxon>
        <taxon>Streptosporangiales</taxon>
        <taxon>Thermomonosporaceae</taxon>
        <taxon>Actinomadura</taxon>
    </lineage>
</organism>
<dbReference type="InterPro" id="IPR017871">
    <property type="entry name" value="ABC_transporter-like_CS"/>
</dbReference>
<sequence length="663" mass="70388">MTLRHASPPLPAGSAVPAIRAVGLRKRYADVTAVDGIDLTVAPGESFAFLGANGAGKTTTIAMLCTLTAPSSGRIEIAGHDARTDPAGARRSIGLVFQEATLDGDLTAAENLRFHADLYDVPSAQVPARIDEALAVVGLTGHRDRLVRAFSGGMRRRLEIARALLHRPRVLFLDEPTVGLDPQARAQVWHHLRQIRRSRRITLFLTTHYLDEADQCDRVAIIDGGRIVAEGSPAQLKSVVGADRIDLRTADDAAAARLLRDRFGLPVTAGPRGLSLRAADSTRVLRRLFTELDVAVYEAKVVPPTLDDVFLHYTGHRIQDGTSPASAASQQADALAAPPVPSPEDAMRPAGVPPSASGAARSGGLTCDPPSGPRHRKRRTRVVPPSPRAPGAPEARGWRAELRALRMIWRREILHFARDRTGTAVSLLQPLLFLFIFGAGVAGLLPASGGPAYQLFLFSGILVMAAQGPAVAVGSSMLWERQNGFLREMLVSPVRRGTLLMGKCLGGTTVATCQAAILLAAAAPIGVPFHLGLYALLLVEIALTALAMTAVGVLAAGLVRRPQTFGTALTVVMAPLTFLSGAMFPFAAMPGWMAALALINPLSYAVDGMRRTVAAFLPDPPAQLFQQLSVGPWHPSVPLEWGAITVGGLLCLAAAARRFSRSD</sequence>
<evidence type="ECO:0000256" key="7">
    <source>
        <dbReference type="ARBA" id="ARBA00023251"/>
    </source>
</evidence>
<keyword evidence="8" id="KW-0813">Transport</keyword>
<keyword evidence="4" id="KW-0067">ATP-binding</keyword>
<dbReference type="Gene3D" id="3.40.50.300">
    <property type="entry name" value="P-loop containing nucleotide triphosphate hydrolases"/>
    <property type="match status" value="1"/>
</dbReference>
<feature type="domain" description="ABC transporter" evidence="10">
    <location>
        <begin position="19"/>
        <end position="249"/>
    </location>
</feature>
<evidence type="ECO:0000256" key="2">
    <source>
        <dbReference type="ARBA" id="ARBA00022692"/>
    </source>
</evidence>
<keyword evidence="3" id="KW-0547">Nucleotide-binding</keyword>